<comment type="caution">
    <text evidence="3">The sequence shown here is derived from an EMBL/GenBank/DDBJ whole genome shotgun (WGS) entry which is preliminary data.</text>
</comment>
<dbReference type="GO" id="GO:0042302">
    <property type="term" value="F:structural constituent of cuticle"/>
    <property type="evidence" value="ECO:0007669"/>
    <property type="project" value="UniProtKB-KW"/>
</dbReference>
<protein>
    <submittedName>
        <fullName evidence="3">Uncharacterized protein</fullName>
    </submittedName>
</protein>
<reference evidence="3" key="1">
    <citation type="journal article" date="2023" name="IScience">
        <title>Live-bearing cockroach genome reveals convergent evolutionary mechanisms linked to viviparity in insects and beyond.</title>
        <authorList>
            <person name="Fouks B."/>
            <person name="Harrison M.C."/>
            <person name="Mikhailova A.A."/>
            <person name="Marchal E."/>
            <person name="English S."/>
            <person name="Carruthers M."/>
            <person name="Jennings E.C."/>
            <person name="Chiamaka E.L."/>
            <person name="Frigard R.A."/>
            <person name="Pippel M."/>
            <person name="Attardo G.M."/>
            <person name="Benoit J.B."/>
            <person name="Bornberg-Bauer E."/>
            <person name="Tobe S.S."/>
        </authorList>
    </citation>
    <scope>NUCLEOTIDE SEQUENCE</scope>
    <source>
        <strain evidence="3">Stay&amp;Tobe</strain>
    </source>
</reference>
<keyword evidence="4" id="KW-1185">Reference proteome</keyword>
<dbReference type="Proteomes" id="UP001233999">
    <property type="component" value="Unassembled WGS sequence"/>
</dbReference>
<dbReference type="PANTHER" id="PTHR39068:SF4">
    <property type="entry name" value="AGAP000382-PA"/>
    <property type="match status" value="1"/>
</dbReference>
<sequence>MIASPPRTHLRSSKRGKLSPRDVTYRTLYNEPLKMIQVQLHQLHPTMAFKVALLAALLAVAHAGGPAAYSTFTSPVDYGSVGSTHESTVKGFGGNSVISQYSKAVDTPYSSVRKYDTRISNDALAYAPAAHAIAAPVAYGAAAPAYYGAGYGAYGAPALAYGAGYRAYGAGYRAYGAAPALAYGAGYRAYGAAPALAYGAGYRAYGGYAAPALAAAPVAAAYHGVPAYAAAYHGAAYAPAVAKAAIAAPLGYSAAPAVAHLSFSGLGAAYGW</sequence>
<reference evidence="3" key="2">
    <citation type="submission" date="2023-05" db="EMBL/GenBank/DDBJ databases">
        <authorList>
            <person name="Fouks B."/>
        </authorList>
    </citation>
    <scope>NUCLEOTIDE SEQUENCE</scope>
    <source>
        <strain evidence="3">Stay&amp;Tobe</strain>
        <tissue evidence="3">Testes</tissue>
    </source>
</reference>
<gene>
    <name evidence="3" type="ORF">L9F63_012870</name>
</gene>
<evidence type="ECO:0000256" key="1">
    <source>
        <dbReference type="ARBA" id="ARBA00022460"/>
    </source>
</evidence>
<keyword evidence="2" id="KW-0677">Repeat</keyword>
<accession>A0AAD8ENE8</accession>
<keyword evidence="1" id="KW-0193">Cuticle</keyword>
<evidence type="ECO:0000256" key="2">
    <source>
        <dbReference type="ARBA" id="ARBA00022737"/>
    </source>
</evidence>
<dbReference type="AlphaFoldDB" id="A0AAD8ENE8"/>
<dbReference type="EMBL" id="JASPKZ010002301">
    <property type="protein sequence ID" value="KAJ9595977.1"/>
    <property type="molecule type" value="Genomic_DNA"/>
</dbReference>
<name>A0AAD8ENE8_DIPPU</name>
<dbReference type="PANTHER" id="PTHR39068">
    <property type="entry name" value="LARVAL/PUPAL CUTICLE PROTEIN H1C-LIKE PROTEIN-RELATED"/>
    <property type="match status" value="1"/>
</dbReference>
<dbReference type="InterPro" id="IPR022727">
    <property type="entry name" value="Cuticle_C1"/>
</dbReference>
<evidence type="ECO:0000313" key="4">
    <source>
        <dbReference type="Proteomes" id="UP001233999"/>
    </source>
</evidence>
<proteinExistence type="predicted"/>
<dbReference type="Pfam" id="PF11018">
    <property type="entry name" value="Cuticle_3"/>
    <property type="match status" value="1"/>
</dbReference>
<organism evidence="3 4">
    <name type="scientific">Diploptera punctata</name>
    <name type="common">Pacific beetle cockroach</name>
    <dbReference type="NCBI Taxonomy" id="6984"/>
    <lineage>
        <taxon>Eukaryota</taxon>
        <taxon>Metazoa</taxon>
        <taxon>Ecdysozoa</taxon>
        <taxon>Arthropoda</taxon>
        <taxon>Hexapoda</taxon>
        <taxon>Insecta</taxon>
        <taxon>Pterygota</taxon>
        <taxon>Neoptera</taxon>
        <taxon>Polyneoptera</taxon>
        <taxon>Dictyoptera</taxon>
        <taxon>Blattodea</taxon>
        <taxon>Blaberoidea</taxon>
        <taxon>Blaberidae</taxon>
        <taxon>Diplopterinae</taxon>
        <taxon>Diploptera</taxon>
    </lineage>
</organism>
<evidence type="ECO:0000313" key="3">
    <source>
        <dbReference type="EMBL" id="KAJ9595977.1"/>
    </source>
</evidence>